<evidence type="ECO:0000313" key="13">
    <source>
        <dbReference type="Proteomes" id="UP000324065"/>
    </source>
</evidence>
<comment type="similarity">
    <text evidence="4">Belongs to the methyl-accepting chemotaxis (MCP) protein family.</text>
</comment>
<name>A0A5M6IGB1_9PROT</name>
<evidence type="ECO:0000256" key="3">
    <source>
        <dbReference type="ARBA" id="ARBA00023224"/>
    </source>
</evidence>
<feature type="region of interest" description="Disordered" evidence="7">
    <location>
        <begin position="176"/>
        <end position="208"/>
    </location>
</feature>
<dbReference type="SMART" id="SM00283">
    <property type="entry name" value="MA"/>
    <property type="match status" value="1"/>
</dbReference>
<dbReference type="SUPFAM" id="SSF58104">
    <property type="entry name" value="Methyl-accepting chemotaxis protein (MCP) signaling domain"/>
    <property type="match status" value="1"/>
</dbReference>
<organism evidence="12 13">
    <name type="scientific">Roseospira marina</name>
    <dbReference type="NCBI Taxonomy" id="140057"/>
    <lineage>
        <taxon>Bacteria</taxon>
        <taxon>Pseudomonadati</taxon>
        <taxon>Pseudomonadota</taxon>
        <taxon>Alphaproteobacteria</taxon>
        <taxon>Rhodospirillales</taxon>
        <taxon>Rhodospirillaceae</taxon>
        <taxon>Roseospira</taxon>
    </lineage>
</organism>
<comment type="caution">
    <text evidence="12">The sequence shown here is derived from an EMBL/GenBank/DDBJ whole genome shotgun (WGS) entry which is preliminary data.</text>
</comment>
<keyword evidence="2" id="KW-0997">Cell inner membrane</keyword>
<dbReference type="InterPro" id="IPR000727">
    <property type="entry name" value="T_SNARE_dom"/>
</dbReference>
<keyword evidence="8" id="KW-1133">Transmembrane helix</keyword>
<evidence type="ECO:0000313" key="12">
    <source>
        <dbReference type="EMBL" id="KAA5606715.1"/>
    </source>
</evidence>
<evidence type="ECO:0000256" key="5">
    <source>
        <dbReference type="PROSITE-ProRule" id="PRU00284"/>
    </source>
</evidence>
<feature type="domain" description="HAMP" evidence="11">
    <location>
        <begin position="336"/>
        <end position="389"/>
    </location>
</feature>
<dbReference type="CDD" id="cd06225">
    <property type="entry name" value="HAMP"/>
    <property type="match status" value="1"/>
</dbReference>
<reference evidence="12 13" key="1">
    <citation type="submission" date="2019-09" db="EMBL/GenBank/DDBJ databases">
        <title>Genome sequence of Roseospira marina, one of the more divergent members of the non-sulfur purple photosynthetic bacterial family, the Rhodospirillaceae.</title>
        <authorList>
            <person name="Meyer T."/>
            <person name="Kyndt J."/>
        </authorList>
    </citation>
    <scope>NUCLEOTIDE SEQUENCE [LARGE SCALE GENOMIC DNA]</scope>
    <source>
        <strain evidence="12 13">DSM 15113</strain>
    </source>
</reference>
<dbReference type="GO" id="GO:0005886">
    <property type="term" value="C:plasma membrane"/>
    <property type="evidence" value="ECO:0007669"/>
    <property type="project" value="UniProtKB-SubCell"/>
</dbReference>
<evidence type="ECO:0000256" key="1">
    <source>
        <dbReference type="ARBA" id="ARBA00004429"/>
    </source>
</evidence>
<dbReference type="PANTHER" id="PTHR32089:SF112">
    <property type="entry name" value="LYSOZYME-LIKE PROTEIN-RELATED"/>
    <property type="match status" value="1"/>
</dbReference>
<protein>
    <submittedName>
        <fullName evidence="12">HAMP domain-containing protein</fullName>
    </submittedName>
</protein>
<proteinExistence type="inferred from homology"/>
<feature type="domain" description="Methyl-accepting transducer" evidence="9">
    <location>
        <begin position="430"/>
        <end position="652"/>
    </location>
</feature>
<dbReference type="GO" id="GO:0006935">
    <property type="term" value="P:chemotaxis"/>
    <property type="evidence" value="ECO:0007669"/>
    <property type="project" value="InterPro"/>
</dbReference>
<evidence type="ECO:0000256" key="8">
    <source>
        <dbReference type="SAM" id="Phobius"/>
    </source>
</evidence>
<comment type="subcellular location">
    <subcellularLocation>
        <location evidence="1">Cell inner membrane</location>
        <topology evidence="1">Multi-pass membrane protein</topology>
    </subcellularLocation>
</comment>
<dbReference type="InterPro" id="IPR003660">
    <property type="entry name" value="HAMP_dom"/>
</dbReference>
<dbReference type="Gene3D" id="1.10.8.500">
    <property type="entry name" value="HAMP domain in histidine kinase"/>
    <property type="match status" value="1"/>
</dbReference>
<evidence type="ECO:0000256" key="7">
    <source>
        <dbReference type="SAM" id="MobiDB-lite"/>
    </source>
</evidence>
<dbReference type="PROSITE" id="PS50111">
    <property type="entry name" value="CHEMOTAXIS_TRANSDUC_2"/>
    <property type="match status" value="1"/>
</dbReference>
<dbReference type="SMART" id="SM00304">
    <property type="entry name" value="HAMP"/>
    <property type="match status" value="1"/>
</dbReference>
<dbReference type="EMBL" id="VWPJ01000003">
    <property type="protein sequence ID" value="KAA5606715.1"/>
    <property type="molecule type" value="Genomic_DNA"/>
</dbReference>
<evidence type="ECO:0000256" key="2">
    <source>
        <dbReference type="ARBA" id="ARBA00022519"/>
    </source>
</evidence>
<dbReference type="Pfam" id="PF00672">
    <property type="entry name" value="HAMP"/>
    <property type="match status" value="1"/>
</dbReference>
<feature type="transmembrane region" description="Helical" evidence="8">
    <location>
        <begin position="12"/>
        <end position="33"/>
    </location>
</feature>
<evidence type="ECO:0000259" key="10">
    <source>
        <dbReference type="PROSITE" id="PS50192"/>
    </source>
</evidence>
<dbReference type="Pfam" id="PF00015">
    <property type="entry name" value="MCPsignal"/>
    <property type="match status" value="1"/>
</dbReference>
<dbReference type="GO" id="GO:0004888">
    <property type="term" value="F:transmembrane signaling receptor activity"/>
    <property type="evidence" value="ECO:0007669"/>
    <property type="project" value="InterPro"/>
</dbReference>
<dbReference type="PROSITE" id="PS50192">
    <property type="entry name" value="T_SNARE"/>
    <property type="match status" value="1"/>
</dbReference>
<dbReference type="GO" id="GO:0007165">
    <property type="term" value="P:signal transduction"/>
    <property type="evidence" value="ECO:0007669"/>
    <property type="project" value="UniProtKB-KW"/>
</dbReference>
<feature type="coiled-coil region" evidence="6">
    <location>
        <begin position="250"/>
        <end position="278"/>
    </location>
</feature>
<gene>
    <name evidence="12" type="ORF">F1188_05125</name>
</gene>
<keyword evidence="3 5" id="KW-0807">Transducer</keyword>
<evidence type="ECO:0000256" key="6">
    <source>
        <dbReference type="SAM" id="Coils"/>
    </source>
</evidence>
<dbReference type="InterPro" id="IPR004089">
    <property type="entry name" value="MCPsignal_dom"/>
</dbReference>
<keyword evidence="8" id="KW-0472">Membrane</keyword>
<sequence length="783" mass="83801">MMFMKSLNAKITAAVVALVAVIAIINIGLVFYYSNLVAKETAQLSGSIDQIITEKDEFTNDIVNQAVTAKVEHLEADQRAASIQAEAQAEAERRFLAGKHAGISASATTMIRAAMMSGQASTAEDIMFNLSDNPDVLDIHLWRTDGVEAFSDNSTIEQVNSALGTTYFEPHDTVRESAIPDGRRPGLTAALSSAEGTASQPGEVENDEGNLEPVLYSYVVLHNDPECQGCHRETDKPRGVLEVGVSRAALVNVEEQAAERMAALREQQDRERETLTAEARTQHAELLDASAAYTRDIGERIVQMNDTQARSSAVQFVVNPLAALGVLALIVFMLSRMLSRPLRSMTATMERLADDDLSVEVPSQDRRDEIGEMAAAVQVFKDNGFKLKKMAAEQAAQHRRNARRVQAEMFALTNALYEEVNSAIVLVRSQSEAMLSAALEMARSVSTTESQSDAASSASREAAGSVDAVAAAAEEMASSIQEISRQVTASAATANRAMTSAEATTDRIQGLNRAANQIGEVVDLINDIAKQTNLLALNATIEAARAGEAGKGFAVVANEVKTLANQTAKATEDIGVQIAAVQGATQEAVAAIEDISNIIREINDISTAVSAAVEEQSAATNEISHNAQLAARNTQDSSDNIEHVRASTGVTGEQARTVEQAAEDVRNRIRQMEEALERIVKSGSEEERQANTLYTVNVSATLNLGGQNTVTCLLQDVARSGVGTLDRVLDSDRGQEFVMSIPGLGDLHGSVVAHTGSGTHVRLDAGDDASRRLNAFIDERIQP</sequence>
<dbReference type="RefSeq" id="WP_150061316.1">
    <property type="nucleotide sequence ID" value="NZ_JACHII010000005.1"/>
</dbReference>
<feature type="domain" description="T-SNARE coiled-coil homology" evidence="10">
    <location>
        <begin position="582"/>
        <end position="644"/>
    </location>
</feature>
<dbReference type="PRINTS" id="PR00260">
    <property type="entry name" value="CHEMTRNSDUCR"/>
</dbReference>
<feature type="transmembrane region" description="Helical" evidence="8">
    <location>
        <begin position="313"/>
        <end position="335"/>
    </location>
</feature>
<feature type="coiled-coil region" evidence="6">
    <location>
        <begin position="655"/>
        <end position="682"/>
    </location>
</feature>
<dbReference type="Gene3D" id="1.10.287.950">
    <property type="entry name" value="Methyl-accepting chemotaxis protein"/>
    <property type="match status" value="1"/>
</dbReference>
<keyword evidence="13" id="KW-1185">Reference proteome</keyword>
<keyword evidence="8" id="KW-0812">Transmembrane</keyword>
<dbReference type="InterPro" id="IPR004090">
    <property type="entry name" value="Chemotax_Me-accpt_rcpt"/>
</dbReference>
<dbReference type="OrthoDB" id="3378718at2"/>
<feature type="compositionally biased region" description="Polar residues" evidence="7">
    <location>
        <begin position="190"/>
        <end position="200"/>
    </location>
</feature>
<dbReference type="AlphaFoldDB" id="A0A5M6IGB1"/>
<evidence type="ECO:0000259" key="9">
    <source>
        <dbReference type="PROSITE" id="PS50111"/>
    </source>
</evidence>
<keyword evidence="2" id="KW-1003">Cell membrane</keyword>
<dbReference type="Gene3D" id="3.30.450.290">
    <property type="match status" value="1"/>
</dbReference>
<dbReference type="PROSITE" id="PS50885">
    <property type="entry name" value="HAMP"/>
    <property type="match status" value="1"/>
</dbReference>
<accession>A0A5M6IGB1</accession>
<dbReference type="PANTHER" id="PTHR32089">
    <property type="entry name" value="METHYL-ACCEPTING CHEMOTAXIS PROTEIN MCPB"/>
    <property type="match status" value="1"/>
</dbReference>
<evidence type="ECO:0000256" key="4">
    <source>
        <dbReference type="ARBA" id="ARBA00029447"/>
    </source>
</evidence>
<keyword evidence="6" id="KW-0175">Coiled coil</keyword>
<evidence type="ECO:0000259" key="11">
    <source>
        <dbReference type="PROSITE" id="PS50885"/>
    </source>
</evidence>
<dbReference type="Proteomes" id="UP000324065">
    <property type="component" value="Unassembled WGS sequence"/>
</dbReference>